<keyword evidence="9" id="KW-1185">Reference proteome</keyword>
<dbReference type="EMBL" id="RJKM01000001">
    <property type="protein sequence ID" value="ROP35687.1"/>
    <property type="molecule type" value="Genomic_DNA"/>
</dbReference>
<dbReference type="Proteomes" id="UP000268727">
    <property type="component" value="Unassembled WGS sequence"/>
</dbReference>
<name>A0A3N1GZK6_9PSEU</name>
<sequence length="424" mass="44712">MAVRRISANLALDHAVASRQAAGESIVHLGFGEARLPVFPGLVDRLVSGAGRNSYGPVPGSAGALRAVAGYFDRRRLPTRPEQVVLAPGSKALLVALQLAVPGDVLLPAPCWVTYAPQAVLAGKDVFTVPIPAECGGVPDPDALREAVRAARAAGANPRIVVLTAPDNPTGTTATPDLIRRICAVAEAEDLLLVSDEIYRDLVHDPDFEYLSPAEVAPDRTVVVTGLSKSLALGGWRIGVMRFPGTEDGERMRADVASVASEVWSTLAGPMQEVVEYAFDEPAELVARRDADARLHGALARAVHDIAAKAGALVRPPTGGFYVYPDFEPLRDRLAATGVVDGDSLQERLLERHGVAVLAGGHFGDDPRGLRFRAATSVLYGDRPELQQEAMEATDPTAVPHVARALDVVELAFTALGATPGGRP</sequence>
<gene>
    <name evidence="8" type="ORF">EDD40_0927</name>
</gene>
<protein>
    <recommendedName>
        <fullName evidence="6">Aminotransferase</fullName>
        <ecNumber evidence="6">2.6.1.-</ecNumber>
    </recommendedName>
</protein>
<comment type="caution">
    <text evidence="8">The sequence shown here is derived from an EMBL/GenBank/DDBJ whole genome shotgun (WGS) entry which is preliminary data.</text>
</comment>
<evidence type="ECO:0000256" key="3">
    <source>
        <dbReference type="ARBA" id="ARBA00022576"/>
    </source>
</evidence>
<accession>A0A3N1GZK6</accession>
<feature type="domain" description="Aminotransferase class I/classII large" evidence="7">
    <location>
        <begin position="47"/>
        <end position="374"/>
    </location>
</feature>
<evidence type="ECO:0000256" key="6">
    <source>
        <dbReference type="RuleBase" id="RU000481"/>
    </source>
</evidence>
<dbReference type="OrthoDB" id="2192472at2"/>
<dbReference type="GO" id="GO:0006520">
    <property type="term" value="P:amino acid metabolic process"/>
    <property type="evidence" value="ECO:0007669"/>
    <property type="project" value="InterPro"/>
</dbReference>
<evidence type="ECO:0000256" key="5">
    <source>
        <dbReference type="ARBA" id="ARBA00022898"/>
    </source>
</evidence>
<keyword evidence="4 6" id="KW-0808">Transferase</keyword>
<dbReference type="Gene3D" id="3.40.640.10">
    <property type="entry name" value="Type I PLP-dependent aspartate aminotransferase-like (Major domain)"/>
    <property type="match status" value="1"/>
</dbReference>
<dbReference type="InterPro" id="IPR015424">
    <property type="entry name" value="PyrdxlP-dep_Trfase"/>
</dbReference>
<evidence type="ECO:0000256" key="1">
    <source>
        <dbReference type="ARBA" id="ARBA00001933"/>
    </source>
</evidence>
<dbReference type="InterPro" id="IPR004839">
    <property type="entry name" value="Aminotransferase_I/II_large"/>
</dbReference>
<dbReference type="PROSITE" id="PS00105">
    <property type="entry name" value="AA_TRANSFER_CLASS_1"/>
    <property type="match status" value="1"/>
</dbReference>
<evidence type="ECO:0000259" key="7">
    <source>
        <dbReference type="Pfam" id="PF00155"/>
    </source>
</evidence>
<evidence type="ECO:0000256" key="2">
    <source>
        <dbReference type="ARBA" id="ARBA00007441"/>
    </source>
</evidence>
<dbReference type="RefSeq" id="WP_123741784.1">
    <property type="nucleotide sequence ID" value="NZ_RJKM01000001.1"/>
</dbReference>
<dbReference type="GO" id="GO:0008483">
    <property type="term" value="F:transaminase activity"/>
    <property type="evidence" value="ECO:0007669"/>
    <property type="project" value="UniProtKB-KW"/>
</dbReference>
<evidence type="ECO:0000313" key="8">
    <source>
        <dbReference type="EMBL" id="ROP35687.1"/>
    </source>
</evidence>
<dbReference type="Gene3D" id="3.90.1150.10">
    <property type="entry name" value="Aspartate Aminotransferase, domain 1"/>
    <property type="match status" value="1"/>
</dbReference>
<evidence type="ECO:0000313" key="9">
    <source>
        <dbReference type="Proteomes" id="UP000268727"/>
    </source>
</evidence>
<comment type="similarity">
    <text evidence="2 6">Belongs to the class-I pyridoxal-phosphate-dependent aminotransferase family.</text>
</comment>
<evidence type="ECO:0000256" key="4">
    <source>
        <dbReference type="ARBA" id="ARBA00022679"/>
    </source>
</evidence>
<proteinExistence type="inferred from homology"/>
<dbReference type="PANTHER" id="PTHR46383">
    <property type="entry name" value="ASPARTATE AMINOTRANSFERASE"/>
    <property type="match status" value="1"/>
</dbReference>
<dbReference type="SUPFAM" id="SSF53383">
    <property type="entry name" value="PLP-dependent transferases"/>
    <property type="match status" value="1"/>
</dbReference>
<keyword evidence="3 6" id="KW-0032">Aminotransferase</keyword>
<dbReference type="AlphaFoldDB" id="A0A3N1GZK6"/>
<dbReference type="InterPro" id="IPR015422">
    <property type="entry name" value="PyrdxlP-dep_Trfase_small"/>
</dbReference>
<organism evidence="8 9">
    <name type="scientific">Saccharothrix texasensis</name>
    <dbReference type="NCBI Taxonomy" id="103734"/>
    <lineage>
        <taxon>Bacteria</taxon>
        <taxon>Bacillati</taxon>
        <taxon>Actinomycetota</taxon>
        <taxon>Actinomycetes</taxon>
        <taxon>Pseudonocardiales</taxon>
        <taxon>Pseudonocardiaceae</taxon>
        <taxon>Saccharothrix</taxon>
    </lineage>
</organism>
<comment type="cofactor">
    <cofactor evidence="1 6">
        <name>pyridoxal 5'-phosphate</name>
        <dbReference type="ChEBI" id="CHEBI:597326"/>
    </cofactor>
</comment>
<dbReference type="InterPro" id="IPR050596">
    <property type="entry name" value="AspAT/PAT-like"/>
</dbReference>
<dbReference type="GO" id="GO:0030170">
    <property type="term" value="F:pyridoxal phosphate binding"/>
    <property type="evidence" value="ECO:0007669"/>
    <property type="project" value="InterPro"/>
</dbReference>
<dbReference type="CDD" id="cd00609">
    <property type="entry name" value="AAT_like"/>
    <property type="match status" value="1"/>
</dbReference>
<keyword evidence="5" id="KW-0663">Pyridoxal phosphate</keyword>
<dbReference type="EC" id="2.6.1.-" evidence="6"/>
<reference evidence="8 9" key="1">
    <citation type="submission" date="2018-11" db="EMBL/GenBank/DDBJ databases">
        <title>Sequencing the genomes of 1000 actinobacteria strains.</title>
        <authorList>
            <person name="Klenk H.-P."/>
        </authorList>
    </citation>
    <scope>NUCLEOTIDE SEQUENCE [LARGE SCALE GENOMIC DNA]</scope>
    <source>
        <strain evidence="8 9">DSM 44231</strain>
    </source>
</reference>
<dbReference type="Pfam" id="PF00155">
    <property type="entry name" value="Aminotran_1_2"/>
    <property type="match status" value="1"/>
</dbReference>
<dbReference type="PANTHER" id="PTHR46383:SF1">
    <property type="entry name" value="ASPARTATE AMINOTRANSFERASE"/>
    <property type="match status" value="1"/>
</dbReference>
<dbReference type="InterPro" id="IPR004838">
    <property type="entry name" value="NHTrfase_class1_PyrdxlP-BS"/>
</dbReference>
<dbReference type="InterPro" id="IPR015421">
    <property type="entry name" value="PyrdxlP-dep_Trfase_major"/>
</dbReference>